<dbReference type="EMBL" id="LN727963">
    <property type="protein sequence ID" value="CEP12442.1"/>
    <property type="molecule type" value="Genomic_DNA"/>
</dbReference>
<name>A0A0B7N506_9FUNG</name>
<keyword evidence="5" id="KW-1185">Reference proteome</keyword>
<feature type="transmembrane region" description="Helical" evidence="2">
    <location>
        <begin position="246"/>
        <end position="269"/>
    </location>
</feature>
<keyword evidence="2" id="KW-1133">Transmembrane helix</keyword>
<sequence>MHTRDNMGDIKRAFVATFIALSFVTCQQQPLPTSTSNISTTTASSKKPATVTTDSSSSSTTCGSNGNTDTICSPKAGDIWKNGTWYPITWNTKYPSYVSYPALDVYIYFVQNYQNVLIKNITNISTSKGNVPVLVDDTWRLDPSAQTYKSLVYIVPSGINPEEEMTNRFSDYPPPIYNLVEQMALVPLSTALPESANVTISSTIASMTNSLVPTLPPSESSAVKSLADDADHRNQNGPEAHTIQPWIIAAVVLACLAVLGACLAIFWVMRHSRRRKLVYGEKGHLELNSTASSSMFPVLEQDGSSKEKLNAMSTISLNQPTINTAVTAPVRFYGTAHTGSERGSLKGQTAPNSPLNNAASTNMAGFISTPSLPLDGKIYMLGDDTRPQSTASFSNISSRSEPPLTSTDALLIADTFRQRMRRPEWQQQQKNDDAKDADEEEEKRRYISEQLLKKELEAEGTLMKKVGKRAHLLAATYQQQHQEP</sequence>
<protein>
    <recommendedName>
        <fullName evidence="6">Mid2 domain-containing protein</fullName>
    </recommendedName>
</protein>
<feature type="region of interest" description="Disordered" evidence="1">
    <location>
        <begin position="420"/>
        <end position="443"/>
    </location>
</feature>
<feature type="compositionally biased region" description="Low complexity" evidence="1">
    <location>
        <begin position="33"/>
        <end position="67"/>
    </location>
</feature>
<dbReference type="STRING" id="35722.A0A0B7N506"/>
<evidence type="ECO:0000256" key="2">
    <source>
        <dbReference type="SAM" id="Phobius"/>
    </source>
</evidence>
<evidence type="ECO:0000256" key="1">
    <source>
        <dbReference type="SAM" id="MobiDB-lite"/>
    </source>
</evidence>
<feature type="signal peptide" evidence="3">
    <location>
        <begin position="1"/>
        <end position="28"/>
    </location>
</feature>
<dbReference type="OrthoDB" id="2278929at2759"/>
<keyword evidence="2" id="KW-0472">Membrane</keyword>
<proteinExistence type="predicted"/>
<keyword evidence="2" id="KW-0812">Transmembrane</keyword>
<gene>
    <name evidence="4" type="primary">PARPA_06406.1 scaffold 22511</name>
</gene>
<reference evidence="4 5" key="1">
    <citation type="submission" date="2014-09" db="EMBL/GenBank/DDBJ databases">
        <authorList>
            <person name="Ellenberger Sabrina"/>
        </authorList>
    </citation>
    <scope>NUCLEOTIDE SEQUENCE [LARGE SCALE GENOMIC DNA]</scope>
    <source>
        <strain evidence="4 5">CBS 412.66</strain>
    </source>
</reference>
<organism evidence="4 5">
    <name type="scientific">Parasitella parasitica</name>
    <dbReference type="NCBI Taxonomy" id="35722"/>
    <lineage>
        <taxon>Eukaryota</taxon>
        <taxon>Fungi</taxon>
        <taxon>Fungi incertae sedis</taxon>
        <taxon>Mucoromycota</taxon>
        <taxon>Mucoromycotina</taxon>
        <taxon>Mucoromycetes</taxon>
        <taxon>Mucorales</taxon>
        <taxon>Mucorineae</taxon>
        <taxon>Mucoraceae</taxon>
        <taxon>Parasitella</taxon>
    </lineage>
</organism>
<dbReference type="Proteomes" id="UP000054107">
    <property type="component" value="Unassembled WGS sequence"/>
</dbReference>
<evidence type="ECO:0000256" key="3">
    <source>
        <dbReference type="SAM" id="SignalP"/>
    </source>
</evidence>
<evidence type="ECO:0008006" key="6">
    <source>
        <dbReference type="Google" id="ProtNLM"/>
    </source>
</evidence>
<keyword evidence="3" id="KW-0732">Signal</keyword>
<evidence type="ECO:0000313" key="5">
    <source>
        <dbReference type="Proteomes" id="UP000054107"/>
    </source>
</evidence>
<feature type="region of interest" description="Disordered" evidence="1">
    <location>
        <begin position="30"/>
        <end position="67"/>
    </location>
</feature>
<feature type="region of interest" description="Disordered" evidence="1">
    <location>
        <begin position="217"/>
        <end position="237"/>
    </location>
</feature>
<accession>A0A0B7N506</accession>
<evidence type="ECO:0000313" key="4">
    <source>
        <dbReference type="EMBL" id="CEP12442.1"/>
    </source>
</evidence>
<feature type="chain" id="PRO_5002120204" description="Mid2 domain-containing protein" evidence="3">
    <location>
        <begin position="29"/>
        <end position="484"/>
    </location>
</feature>
<dbReference type="AlphaFoldDB" id="A0A0B7N506"/>